<name>A0A137P4E6_CONC2</name>
<organism evidence="5 6">
    <name type="scientific">Conidiobolus coronatus (strain ATCC 28846 / CBS 209.66 / NRRL 28638)</name>
    <name type="common">Delacroixia coronata</name>
    <dbReference type="NCBI Taxonomy" id="796925"/>
    <lineage>
        <taxon>Eukaryota</taxon>
        <taxon>Fungi</taxon>
        <taxon>Fungi incertae sedis</taxon>
        <taxon>Zoopagomycota</taxon>
        <taxon>Entomophthoromycotina</taxon>
        <taxon>Entomophthoromycetes</taxon>
        <taxon>Entomophthorales</taxon>
        <taxon>Ancylistaceae</taxon>
        <taxon>Conidiobolus</taxon>
    </lineage>
</organism>
<comment type="similarity">
    <text evidence="1">Belongs to the peptidase S1 family.</text>
</comment>
<dbReference type="InterPro" id="IPR001254">
    <property type="entry name" value="Trypsin_dom"/>
</dbReference>
<evidence type="ECO:0000256" key="3">
    <source>
        <dbReference type="RuleBase" id="RU363034"/>
    </source>
</evidence>
<protein>
    <submittedName>
        <fullName evidence="5">Putative trypsin-like serine protease</fullName>
    </submittedName>
</protein>
<evidence type="ECO:0000313" key="5">
    <source>
        <dbReference type="EMBL" id="KXN69892.1"/>
    </source>
</evidence>
<keyword evidence="2" id="KW-1015">Disulfide bond</keyword>
<dbReference type="InterPro" id="IPR043504">
    <property type="entry name" value="Peptidase_S1_PA_chymotrypsin"/>
</dbReference>
<dbReference type="AlphaFoldDB" id="A0A137P4E6"/>
<dbReference type="PRINTS" id="PR00722">
    <property type="entry name" value="CHYMOTRYPSIN"/>
</dbReference>
<feature type="domain" description="Peptidase S1" evidence="4">
    <location>
        <begin position="23"/>
        <end position="256"/>
    </location>
</feature>
<sequence>MSVSQIHNLVDPATGLVVPPPRIVGGYNVDPAFKYPSFVSFQRGGSHSCGGTLYNGNTVITAAHCSTGSVSGVTFKVHRHDLTKTDAQEGGATYKAVSKIVHPSYKTTSSGYDVAIWKIENPNTDRYAVDLDDGTYGNSTDTLLTAIGWGTTSSGGSLAKILQEVKVPVYDHAKCQSDYKAGGLTMTNAETQICAGFPEGKKDTCQGDSGGPVFVTKDGRQVLVGITSYGIGCARPKFPGVYARVSALRNWILANV</sequence>
<dbReference type="SUPFAM" id="SSF50494">
    <property type="entry name" value="Trypsin-like serine proteases"/>
    <property type="match status" value="1"/>
</dbReference>
<dbReference type="OMA" id="GCEYQRI"/>
<reference evidence="5 6" key="1">
    <citation type="journal article" date="2015" name="Genome Biol. Evol.">
        <title>Phylogenomic analyses indicate that early fungi evolved digesting cell walls of algal ancestors of land plants.</title>
        <authorList>
            <person name="Chang Y."/>
            <person name="Wang S."/>
            <person name="Sekimoto S."/>
            <person name="Aerts A.L."/>
            <person name="Choi C."/>
            <person name="Clum A."/>
            <person name="LaButti K.M."/>
            <person name="Lindquist E.A."/>
            <person name="Yee Ngan C."/>
            <person name="Ohm R.A."/>
            <person name="Salamov A.A."/>
            <person name="Grigoriev I.V."/>
            <person name="Spatafora J.W."/>
            <person name="Berbee M.L."/>
        </authorList>
    </citation>
    <scope>NUCLEOTIDE SEQUENCE [LARGE SCALE GENOMIC DNA]</scope>
    <source>
        <strain evidence="5 6">NRRL 28638</strain>
    </source>
</reference>
<dbReference type="PROSITE" id="PS00135">
    <property type="entry name" value="TRYPSIN_SER"/>
    <property type="match status" value="1"/>
</dbReference>
<gene>
    <name evidence="5" type="ORF">CONCODRAFT_7655</name>
</gene>
<dbReference type="SMART" id="SM00020">
    <property type="entry name" value="Tryp_SPc"/>
    <property type="match status" value="1"/>
</dbReference>
<dbReference type="CDD" id="cd00190">
    <property type="entry name" value="Tryp_SPc"/>
    <property type="match status" value="1"/>
</dbReference>
<dbReference type="Gene3D" id="2.40.10.10">
    <property type="entry name" value="Trypsin-like serine proteases"/>
    <property type="match status" value="1"/>
</dbReference>
<keyword evidence="3" id="KW-0720">Serine protease</keyword>
<dbReference type="InterPro" id="IPR001314">
    <property type="entry name" value="Peptidase_S1A"/>
</dbReference>
<dbReference type="InterPro" id="IPR009003">
    <property type="entry name" value="Peptidase_S1_PA"/>
</dbReference>
<keyword evidence="3" id="KW-0378">Hydrolase</keyword>
<dbReference type="PANTHER" id="PTHR24276:SF98">
    <property type="entry name" value="FI18310P1-RELATED"/>
    <property type="match status" value="1"/>
</dbReference>
<evidence type="ECO:0000259" key="4">
    <source>
        <dbReference type="PROSITE" id="PS50240"/>
    </source>
</evidence>
<evidence type="ECO:0000256" key="1">
    <source>
        <dbReference type="ARBA" id="ARBA00007664"/>
    </source>
</evidence>
<dbReference type="EMBL" id="KQ964520">
    <property type="protein sequence ID" value="KXN69892.1"/>
    <property type="molecule type" value="Genomic_DNA"/>
</dbReference>
<dbReference type="Proteomes" id="UP000070444">
    <property type="component" value="Unassembled WGS sequence"/>
</dbReference>
<keyword evidence="3 5" id="KW-0645">Protease</keyword>
<dbReference type="InterPro" id="IPR018114">
    <property type="entry name" value="TRYPSIN_HIS"/>
</dbReference>
<accession>A0A137P4E6</accession>
<evidence type="ECO:0000256" key="2">
    <source>
        <dbReference type="ARBA" id="ARBA00023157"/>
    </source>
</evidence>
<dbReference type="FunFam" id="2.40.10.10:FF:000002">
    <property type="entry name" value="Transmembrane protease serine"/>
    <property type="match status" value="1"/>
</dbReference>
<proteinExistence type="inferred from homology"/>
<dbReference type="PROSITE" id="PS00134">
    <property type="entry name" value="TRYPSIN_HIS"/>
    <property type="match status" value="1"/>
</dbReference>
<dbReference type="STRING" id="796925.A0A137P4E6"/>
<keyword evidence="6" id="KW-1185">Reference proteome</keyword>
<dbReference type="Pfam" id="PF00089">
    <property type="entry name" value="Trypsin"/>
    <property type="match status" value="1"/>
</dbReference>
<dbReference type="PANTHER" id="PTHR24276">
    <property type="entry name" value="POLYSERASE-RELATED"/>
    <property type="match status" value="1"/>
</dbReference>
<dbReference type="OrthoDB" id="6380398at2759"/>
<dbReference type="PROSITE" id="PS50240">
    <property type="entry name" value="TRYPSIN_DOM"/>
    <property type="match status" value="1"/>
</dbReference>
<dbReference type="InterPro" id="IPR050430">
    <property type="entry name" value="Peptidase_S1"/>
</dbReference>
<evidence type="ECO:0000313" key="6">
    <source>
        <dbReference type="Proteomes" id="UP000070444"/>
    </source>
</evidence>
<dbReference type="GO" id="GO:0006508">
    <property type="term" value="P:proteolysis"/>
    <property type="evidence" value="ECO:0007669"/>
    <property type="project" value="UniProtKB-KW"/>
</dbReference>
<dbReference type="InterPro" id="IPR033116">
    <property type="entry name" value="TRYPSIN_SER"/>
</dbReference>
<dbReference type="GO" id="GO:0004252">
    <property type="term" value="F:serine-type endopeptidase activity"/>
    <property type="evidence" value="ECO:0007669"/>
    <property type="project" value="InterPro"/>
</dbReference>